<dbReference type="Gene3D" id="3.40.50.720">
    <property type="entry name" value="NAD(P)-binding Rossmann-like Domain"/>
    <property type="match status" value="1"/>
</dbReference>
<proteinExistence type="inferred from homology"/>
<dbReference type="InterPro" id="IPR036291">
    <property type="entry name" value="NAD(P)-bd_dom_sf"/>
</dbReference>
<dbReference type="SMART" id="SM00822">
    <property type="entry name" value="PKS_KR"/>
    <property type="match status" value="1"/>
</dbReference>
<name>A0A1H9ERF5_9ACTN</name>
<dbReference type="SUPFAM" id="SSF51735">
    <property type="entry name" value="NAD(P)-binding Rossmann-fold domains"/>
    <property type="match status" value="1"/>
</dbReference>
<dbReference type="PRINTS" id="PR00081">
    <property type="entry name" value="GDHRDH"/>
</dbReference>
<evidence type="ECO:0000259" key="3">
    <source>
        <dbReference type="SMART" id="SM00822"/>
    </source>
</evidence>
<dbReference type="InterPro" id="IPR002347">
    <property type="entry name" value="SDR_fam"/>
</dbReference>
<keyword evidence="2" id="KW-0560">Oxidoreductase</keyword>
<dbReference type="EMBL" id="FOFA01000003">
    <property type="protein sequence ID" value="SEQ27588.1"/>
    <property type="molecule type" value="Genomic_DNA"/>
</dbReference>
<dbReference type="PANTHER" id="PTHR43669:SF3">
    <property type="entry name" value="ALCOHOL DEHYDROGENASE, PUTATIVE (AFU_ORTHOLOGUE AFUA_3G03445)-RELATED"/>
    <property type="match status" value="1"/>
</dbReference>
<dbReference type="InterPro" id="IPR020904">
    <property type="entry name" value="Sc_DH/Rdtase_CS"/>
</dbReference>
<feature type="domain" description="Ketoreductase" evidence="3">
    <location>
        <begin position="8"/>
        <end position="183"/>
    </location>
</feature>
<keyword evidence="5" id="KW-1185">Reference proteome</keyword>
<dbReference type="PANTHER" id="PTHR43669">
    <property type="entry name" value="5-KETO-D-GLUCONATE 5-REDUCTASE"/>
    <property type="match status" value="1"/>
</dbReference>
<dbReference type="PRINTS" id="PR00080">
    <property type="entry name" value="SDRFAMILY"/>
</dbReference>
<dbReference type="GO" id="GO:0016491">
    <property type="term" value="F:oxidoreductase activity"/>
    <property type="evidence" value="ECO:0007669"/>
    <property type="project" value="UniProtKB-KW"/>
</dbReference>
<sequence length="248" mass="24676">MAQALAGKTALVTGGTSGIGLAVVRRFVEEGAHVVVSGRRQSALDEVASELGDRVTAVQADATDPAGVAALFAAVEARGAGLDAVHANAGVGELGALTEVTAADIDTTFATNVRGTALTVQGAVRFLNPGAAIVVTGSTSATGTERGFGVYGASKAAVVAMTRTWARELAPRGVRINTVVPGPTETPGLKGLAPADPDALLQTIAAGMPLGRLLRPEEVAAAVLFLVSSESSGMTGSELFVDGGSTIA</sequence>
<evidence type="ECO:0000313" key="5">
    <source>
        <dbReference type="Proteomes" id="UP000198504"/>
    </source>
</evidence>
<dbReference type="Pfam" id="PF13561">
    <property type="entry name" value="adh_short_C2"/>
    <property type="match status" value="1"/>
</dbReference>
<dbReference type="FunFam" id="3.40.50.720:FF:000084">
    <property type="entry name" value="Short-chain dehydrogenase reductase"/>
    <property type="match status" value="1"/>
</dbReference>
<dbReference type="PROSITE" id="PS00061">
    <property type="entry name" value="ADH_SHORT"/>
    <property type="match status" value="1"/>
</dbReference>
<protein>
    <submittedName>
        <fullName evidence="4">NAD(P)-dependent dehydrogenase, short-chain alcohol dehydrogenase family</fullName>
    </submittedName>
</protein>
<organism evidence="4 5">
    <name type="scientific">Microlunatus flavus</name>
    <dbReference type="NCBI Taxonomy" id="1036181"/>
    <lineage>
        <taxon>Bacteria</taxon>
        <taxon>Bacillati</taxon>
        <taxon>Actinomycetota</taxon>
        <taxon>Actinomycetes</taxon>
        <taxon>Propionibacteriales</taxon>
        <taxon>Propionibacteriaceae</taxon>
        <taxon>Microlunatus</taxon>
    </lineage>
</organism>
<evidence type="ECO:0000256" key="1">
    <source>
        <dbReference type="ARBA" id="ARBA00006484"/>
    </source>
</evidence>
<reference evidence="5" key="1">
    <citation type="submission" date="2016-10" db="EMBL/GenBank/DDBJ databases">
        <authorList>
            <person name="Varghese N."/>
            <person name="Submissions S."/>
        </authorList>
    </citation>
    <scope>NUCLEOTIDE SEQUENCE [LARGE SCALE GENOMIC DNA]</scope>
    <source>
        <strain evidence="5">CGMCC 4.6856</strain>
    </source>
</reference>
<dbReference type="STRING" id="1036181.SAMN05421756_10311"/>
<dbReference type="InterPro" id="IPR057326">
    <property type="entry name" value="KR_dom"/>
</dbReference>
<dbReference type="OrthoDB" id="286404at2"/>
<comment type="similarity">
    <text evidence="1">Belongs to the short-chain dehydrogenases/reductases (SDR) family.</text>
</comment>
<evidence type="ECO:0000256" key="2">
    <source>
        <dbReference type="ARBA" id="ARBA00023002"/>
    </source>
</evidence>
<gene>
    <name evidence="4" type="ORF">SAMN05421756_10311</name>
</gene>
<accession>A0A1H9ERF5</accession>
<evidence type="ECO:0000313" key="4">
    <source>
        <dbReference type="EMBL" id="SEQ27588.1"/>
    </source>
</evidence>
<dbReference type="RefSeq" id="WP_091178614.1">
    <property type="nucleotide sequence ID" value="NZ_FOFA01000003.1"/>
</dbReference>
<dbReference type="Proteomes" id="UP000198504">
    <property type="component" value="Unassembled WGS sequence"/>
</dbReference>
<dbReference type="AlphaFoldDB" id="A0A1H9ERF5"/>
<dbReference type="CDD" id="cd05233">
    <property type="entry name" value="SDR_c"/>
    <property type="match status" value="1"/>
</dbReference>